<dbReference type="Gene3D" id="1.25.10.10">
    <property type="entry name" value="Leucine-rich Repeat Variant"/>
    <property type="match status" value="2"/>
</dbReference>
<accession>A0A9P7V5E1</accession>
<reference evidence="4" key="1">
    <citation type="submission" date="2021-03" db="EMBL/GenBank/DDBJ databases">
        <authorList>
            <person name="Palmer J.M."/>
        </authorList>
    </citation>
    <scope>NUCLEOTIDE SEQUENCE</scope>
    <source>
        <strain evidence="4">ARV_011</strain>
    </source>
</reference>
<dbReference type="GO" id="GO:0006611">
    <property type="term" value="P:protein export from nucleus"/>
    <property type="evidence" value="ECO:0007669"/>
    <property type="project" value="InterPro"/>
</dbReference>
<dbReference type="Proteomes" id="UP000790833">
    <property type="component" value="Unassembled WGS sequence"/>
</dbReference>
<evidence type="ECO:0000259" key="3">
    <source>
        <dbReference type="PROSITE" id="PS50166"/>
    </source>
</evidence>
<sequence>MDPNGMIQIEQALDVIYGAKSSNEQRREAQAFLESIKSNDQSPYWGYQLALRVNSGDNNIVRHFGLSLLQHSINKRWYLFDLSKALAIRQWIVELSLQMTPLDPHYLKEKLAFLWVAVAKRSWGSYLTKRLLIEGDDNNNNNNNNNSSTNTNSNNNSSTNTNSNSTINTSTNTNNASNGTLTNGSSSSNDSSSIHPAGNNSKQNTTNSNSIQDDDTSNGKDSVKQDILDGWGSMDADLWKLWNENIVCREVSLIIVRTLFEDIYLLDDPIASKRTAILNQLCIQIVTSDEVLNSIYESISPQLRSSKASLIGWFITWSRFLIEVLQNNDIDSHTCQTFVPKILGTFKTCLHWVQPKIIRDENILLTLFQILKVPDVKLKTLAIDCLHILFTRTYHSDEDFEFFIGSIFSSDGVLQLRQFYQSLEIDADDIDELVYALLKKTVEMIVSLSEYLNISSKCRVSWERSDVDNYLQLVLATTQHPSLIISGLSLQMWVTVLRFDELSSKSPIVNILMDLLETTANRTINYTYNDENILKKFLDIDFDSTPDASSFLSNYKKFNEDIVRITVCKEPEKGLNWLENRLQVFFSSDLGNVCINQYKLDEKSDALNYGTAQFNIIENCIRGISRWRIWYTGDDFDVINDRLNKLVENLGERLLAMNFALPLLIRKKVQTLVQFAPLLKDVSPLMFQVLENILTTATFDLPEDIPDEEKEIIRDLRTCCGTELNRLAYIMPESLKKIFTELENVIANILLSKKVSNHENVAFKSFLLVITSRSSIEDKDKLFAKIVDPELSAWSSPALEKGLLDLHWFMERIGIVEIAKYFQKRGITAETDLLRAEMDDEGRDLKNKLKDHWSSIFPIRATRIFIQYSIEKLSHDSPEYLNLLRLWKPRVQPIIPHILQLLTQIQAYHNPENWKTLPSEVQSFIKYSCMERFWQQGVLIQSKETFIEENVKAALTLRDFADSVGHLIRYTREYAFLTIGSLSQLEDTLYEMPNIATMIWKAVAGDQVGITLHSWKHMINSCLRSVVRNCPVKYVDVFMSELLPRVFIDLDNLLVSRWKKVYEDGLQLHGNEDDETLSEEMMEEHMLRQLTATTVRLLMDIASQLNAKSISDTQFACKRLIIERKEVMATFLQICCHIIMFKDTKCSFNTILIIRNILPDIMLKDDEVDKYLCDNLIKATLHVLMDDYFVETHSEAAIALTTLYCALRSKSDYPARVMMQTLPNITTHSMSNFESLLVASKSLKHQRSALLELVRIAKEYEEEAAGSGVGGLVGQDEDIAKRKEQLEAAQAQRKKKAQGVDLMNDPFTESGALNNLFGDD</sequence>
<dbReference type="RefSeq" id="XP_043047028.1">
    <property type="nucleotide sequence ID" value="XM_043193807.1"/>
</dbReference>
<dbReference type="SUPFAM" id="SSF48371">
    <property type="entry name" value="ARM repeat"/>
    <property type="match status" value="1"/>
</dbReference>
<dbReference type="GO" id="GO:0042565">
    <property type="term" value="C:RNA nuclear export complex"/>
    <property type="evidence" value="ECO:0007669"/>
    <property type="project" value="TreeGrafter"/>
</dbReference>
<proteinExistence type="inferred from homology"/>
<protein>
    <recommendedName>
        <fullName evidence="3">Importin N-terminal domain-containing protein</fullName>
    </recommendedName>
</protein>
<feature type="compositionally biased region" description="Low complexity" evidence="2">
    <location>
        <begin position="138"/>
        <end position="210"/>
    </location>
</feature>
<feature type="region of interest" description="Disordered" evidence="2">
    <location>
        <begin position="134"/>
        <end position="223"/>
    </location>
</feature>
<dbReference type="PANTHER" id="PTHR11223">
    <property type="entry name" value="EXPORTIN 1/5"/>
    <property type="match status" value="1"/>
</dbReference>
<dbReference type="GeneID" id="66116445"/>
<dbReference type="GO" id="GO:0031267">
    <property type="term" value="F:small GTPase binding"/>
    <property type="evidence" value="ECO:0007669"/>
    <property type="project" value="InterPro"/>
</dbReference>
<dbReference type="InterPro" id="IPR011989">
    <property type="entry name" value="ARM-like"/>
</dbReference>
<dbReference type="GO" id="GO:0051170">
    <property type="term" value="P:import into nucleus"/>
    <property type="evidence" value="ECO:0007669"/>
    <property type="project" value="UniProtKB-ARBA"/>
</dbReference>
<dbReference type="GO" id="GO:0005634">
    <property type="term" value="C:nucleus"/>
    <property type="evidence" value="ECO:0007669"/>
    <property type="project" value="TreeGrafter"/>
</dbReference>
<dbReference type="GO" id="GO:0005737">
    <property type="term" value="C:cytoplasm"/>
    <property type="evidence" value="ECO:0007669"/>
    <property type="project" value="TreeGrafter"/>
</dbReference>
<dbReference type="OrthoDB" id="2215036at2759"/>
<dbReference type="InterPro" id="IPR001494">
    <property type="entry name" value="Importin-beta_N"/>
</dbReference>
<dbReference type="InterPro" id="IPR045478">
    <property type="entry name" value="Exportin-5_C"/>
</dbReference>
<comment type="similarity">
    <text evidence="1">Belongs to the exportin family.</text>
</comment>
<dbReference type="GO" id="GO:0003723">
    <property type="term" value="F:RNA binding"/>
    <property type="evidence" value="ECO:0007669"/>
    <property type="project" value="TreeGrafter"/>
</dbReference>
<dbReference type="PANTHER" id="PTHR11223:SF3">
    <property type="entry name" value="EXPORTIN-5"/>
    <property type="match status" value="1"/>
</dbReference>
<name>A0A9P7V5E1_9ASCO</name>
<evidence type="ECO:0000256" key="1">
    <source>
        <dbReference type="ARBA" id="ARBA00009466"/>
    </source>
</evidence>
<comment type="caution">
    <text evidence="4">The sequence shown here is derived from an EMBL/GenBank/DDBJ whole genome shotgun (WGS) entry which is preliminary data.</text>
</comment>
<keyword evidence="5" id="KW-1185">Reference proteome</keyword>
<dbReference type="GO" id="GO:0005049">
    <property type="term" value="F:nuclear export signal receptor activity"/>
    <property type="evidence" value="ECO:0007669"/>
    <property type="project" value="InterPro"/>
</dbReference>
<dbReference type="PROSITE" id="PS50166">
    <property type="entry name" value="IMPORTIN_B_NT"/>
    <property type="match status" value="1"/>
</dbReference>
<evidence type="ECO:0000313" key="5">
    <source>
        <dbReference type="Proteomes" id="UP000790833"/>
    </source>
</evidence>
<dbReference type="GO" id="GO:0006405">
    <property type="term" value="P:RNA export from nucleus"/>
    <property type="evidence" value="ECO:0007669"/>
    <property type="project" value="TreeGrafter"/>
</dbReference>
<dbReference type="EMBL" id="JAHMUF010000028">
    <property type="protein sequence ID" value="KAG7191476.1"/>
    <property type="molecule type" value="Genomic_DNA"/>
</dbReference>
<gene>
    <name evidence="4" type="ORF">KQ657_003071</name>
</gene>
<dbReference type="InterPro" id="IPR016024">
    <property type="entry name" value="ARM-type_fold"/>
</dbReference>
<feature type="region of interest" description="Disordered" evidence="2">
    <location>
        <begin position="1286"/>
        <end position="1320"/>
    </location>
</feature>
<dbReference type="Pfam" id="PF19273">
    <property type="entry name" value="Exportin-5"/>
    <property type="match status" value="1"/>
</dbReference>
<dbReference type="InterPro" id="IPR045065">
    <property type="entry name" value="XPO1/5"/>
</dbReference>
<feature type="domain" description="Importin N-terminal" evidence="3">
    <location>
        <begin position="29"/>
        <end position="98"/>
    </location>
</feature>
<evidence type="ECO:0000313" key="4">
    <source>
        <dbReference type="EMBL" id="KAG7191476.1"/>
    </source>
</evidence>
<evidence type="ECO:0000256" key="2">
    <source>
        <dbReference type="SAM" id="MobiDB-lite"/>
    </source>
</evidence>
<organism evidence="4 5">
    <name type="scientific">Scheffersomyces spartinae</name>
    <dbReference type="NCBI Taxonomy" id="45513"/>
    <lineage>
        <taxon>Eukaryota</taxon>
        <taxon>Fungi</taxon>
        <taxon>Dikarya</taxon>
        <taxon>Ascomycota</taxon>
        <taxon>Saccharomycotina</taxon>
        <taxon>Pichiomycetes</taxon>
        <taxon>Debaryomycetaceae</taxon>
        <taxon>Scheffersomyces</taxon>
    </lineage>
</organism>